<evidence type="ECO:0000313" key="9">
    <source>
        <dbReference type="Proteomes" id="UP001461960"/>
    </source>
</evidence>
<gene>
    <name evidence="7" type="primary">pcm</name>
    <name evidence="8" type="ORF">AAIR29_03945</name>
</gene>
<dbReference type="Gene3D" id="3.40.50.150">
    <property type="entry name" value="Vaccinia Virus protein VP39"/>
    <property type="match status" value="1"/>
</dbReference>
<evidence type="ECO:0000256" key="1">
    <source>
        <dbReference type="ARBA" id="ARBA00004496"/>
    </source>
</evidence>
<dbReference type="SUPFAM" id="SSF53335">
    <property type="entry name" value="S-adenosyl-L-methionine-dependent methyltransferases"/>
    <property type="match status" value="1"/>
</dbReference>
<organism evidence="8 9">
    <name type="scientific">Psychrobacter saeujeotis</name>
    <dbReference type="NCBI Taxonomy" id="3143436"/>
    <lineage>
        <taxon>Bacteria</taxon>
        <taxon>Pseudomonadati</taxon>
        <taxon>Pseudomonadota</taxon>
        <taxon>Gammaproteobacteria</taxon>
        <taxon>Moraxellales</taxon>
        <taxon>Moraxellaceae</taxon>
        <taxon>Psychrobacter</taxon>
    </lineage>
</organism>
<keyword evidence="6 7" id="KW-0949">S-adenosyl-L-methionine</keyword>
<dbReference type="EMBL" id="JBDGHN010000002">
    <property type="protein sequence ID" value="MEN2750778.1"/>
    <property type="molecule type" value="Genomic_DNA"/>
</dbReference>
<name>A0ABU9X5W0_9GAMM</name>
<keyword evidence="4 7" id="KW-0489">Methyltransferase</keyword>
<evidence type="ECO:0000256" key="4">
    <source>
        <dbReference type="ARBA" id="ARBA00022603"/>
    </source>
</evidence>
<accession>A0ABU9X5W0</accession>
<comment type="catalytic activity">
    <reaction evidence="7">
        <text>[protein]-L-isoaspartate + S-adenosyl-L-methionine = [protein]-L-isoaspartate alpha-methyl ester + S-adenosyl-L-homocysteine</text>
        <dbReference type="Rhea" id="RHEA:12705"/>
        <dbReference type="Rhea" id="RHEA-COMP:12143"/>
        <dbReference type="Rhea" id="RHEA-COMP:12144"/>
        <dbReference type="ChEBI" id="CHEBI:57856"/>
        <dbReference type="ChEBI" id="CHEBI:59789"/>
        <dbReference type="ChEBI" id="CHEBI:90596"/>
        <dbReference type="ChEBI" id="CHEBI:90598"/>
        <dbReference type="EC" id="2.1.1.77"/>
    </reaction>
</comment>
<dbReference type="InterPro" id="IPR000682">
    <property type="entry name" value="PCMT"/>
</dbReference>
<dbReference type="PROSITE" id="PS01279">
    <property type="entry name" value="PCMT"/>
    <property type="match status" value="1"/>
</dbReference>
<sequence>MDNFEELRQQMIDRQLAARGIHDQTVLNALGTVPREAFIPTDLIEFAYKDSPLPIEENQTISQPFIVALMTAALELKSDDRVLEVGTGSGYAAAVLGEICETVYTIERHKALADTAQIKLKELGYTNVQVKHGDGTLGWVDHAPFDAIIVAAGGPEAPQALKEQLAIGGRMVIPVGASLNSQKLVRIRRINENEYETEDLGGVRFVPLIGVAGWQEKNNES</sequence>
<dbReference type="NCBIfam" id="TIGR00080">
    <property type="entry name" value="pimt"/>
    <property type="match status" value="1"/>
</dbReference>
<keyword evidence="9" id="KW-1185">Reference proteome</keyword>
<dbReference type="Pfam" id="PF01135">
    <property type="entry name" value="PCMT"/>
    <property type="match status" value="1"/>
</dbReference>
<evidence type="ECO:0000313" key="8">
    <source>
        <dbReference type="EMBL" id="MEN2750778.1"/>
    </source>
</evidence>
<evidence type="ECO:0000256" key="7">
    <source>
        <dbReference type="HAMAP-Rule" id="MF_00090"/>
    </source>
</evidence>
<comment type="caution">
    <text evidence="8">The sequence shown here is derived from an EMBL/GenBank/DDBJ whole genome shotgun (WGS) entry which is preliminary data.</text>
</comment>
<evidence type="ECO:0000256" key="2">
    <source>
        <dbReference type="ARBA" id="ARBA00005369"/>
    </source>
</evidence>
<comment type="subcellular location">
    <subcellularLocation>
        <location evidence="1 7">Cytoplasm</location>
    </subcellularLocation>
</comment>
<keyword evidence="5 7" id="KW-0808">Transferase</keyword>
<dbReference type="EC" id="2.1.1.77" evidence="7"/>
<keyword evidence="3 7" id="KW-0963">Cytoplasm</keyword>
<dbReference type="CDD" id="cd02440">
    <property type="entry name" value="AdoMet_MTases"/>
    <property type="match status" value="1"/>
</dbReference>
<comment type="function">
    <text evidence="7">Catalyzes the methyl esterification of L-isoaspartyl residues in peptides and proteins that result from spontaneous decomposition of normal L-aspartyl and L-asparaginyl residues. It plays a role in the repair and/or degradation of damaged proteins.</text>
</comment>
<dbReference type="Proteomes" id="UP001461960">
    <property type="component" value="Unassembled WGS sequence"/>
</dbReference>
<proteinExistence type="inferred from homology"/>
<evidence type="ECO:0000256" key="3">
    <source>
        <dbReference type="ARBA" id="ARBA00022490"/>
    </source>
</evidence>
<dbReference type="HAMAP" id="MF_00090">
    <property type="entry name" value="PIMT"/>
    <property type="match status" value="1"/>
</dbReference>
<dbReference type="PANTHER" id="PTHR11579:SF0">
    <property type="entry name" value="PROTEIN-L-ISOASPARTATE(D-ASPARTATE) O-METHYLTRANSFERASE"/>
    <property type="match status" value="1"/>
</dbReference>
<feature type="active site" evidence="7">
    <location>
        <position position="62"/>
    </location>
</feature>
<protein>
    <recommendedName>
        <fullName evidence="7">Protein-L-isoaspartate O-methyltransferase</fullName>
        <ecNumber evidence="7">2.1.1.77</ecNumber>
    </recommendedName>
    <alternativeName>
        <fullName evidence="7">L-isoaspartyl protein carboxyl methyltransferase</fullName>
    </alternativeName>
    <alternativeName>
        <fullName evidence="7">Protein L-isoaspartyl methyltransferase</fullName>
    </alternativeName>
    <alternativeName>
        <fullName evidence="7">Protein-beta-aspartate methyltransferase</fullName>
        <shortName evidence="7">PIMT</shortName>
    </alternativeName>
</protein>
<dbReference type="GO" id="GO:0032259">
    <property type="term" value="P:methylation"/>
    <property type="evidence" value="ECO:0007669"/>
    <property type="project" value="UniProtKB-KW"/>
</dbReference>
<reference evidence="8 9" key="1">
    <citation type="submission" date="2024-05" db="EMBL/GenBank/DDBJ databases">
        <authorList>
            <person name="Kim H.-Y."/>
            <person name="Kim E."/>
            <person name="Cai Y."/>
            <person name="Yang S.-M."/>
            <person name="Lee W."/>
        </authorList>
    </citation>
    <scope>NUCLEOTIDE SEQUENCE [LARGE SCALE GENOMIC DNA]</scope>
    <source>
        <strain evidence="8 9">FBL11</strain>
    </source>
</reference>
<dbReference type="GO" id="GO:0004719">
    <property type="term" value="F:protein-L-isoaspartate (D-aspartate) O-methyltransferase activity"/>
    <property type="evidence" value="ECO:0007669"/>
    <property type="project" value="UniProtKB-EC"/>
</dbReference>
<comment type="similarity">
    <text evidence="2 7">Belongs to the methyltransferase superfamily. L-isoaspartyl/D-aspartyl protein methyltransferase family.</text>
</comment>
<dbReference type="NCBIfam" id="NF001453">
    <property type="entry name" value="PRK00312.1"/>
    <property type="match status" value="1"/>
</dbReference>
<evidence type="ECO:0000256" key="5">
    <source>
        <dbReference type="ARBA" id="ARBA00022679"/>
    </source>
</evidence>
<dbReference type="PANTHER" id="PTHR11579">
    <property type="entry name" value="PROTEIN-L-ISOASPARTATE O-METHYLTRANSFERASE"/>
    <property type="match status" value="1"/>
</dbReference>
<dbReference type="InterPro" id="IPR029063">
    <property type="entry name" value="SAM-dependent_MTases_sf"/>
</dbReference>
<dbReference type="RefSeq" id="WP_299216032.1">
    <property type="nucleotide sequence ID" value="NZ_JBDGHN010000002.1"/>
</dbReference>
<evidence type="ECO:0000256" key="6">
    <source>
        <dbReference type="ARBA" id="ARBA00022691"/>
    </source>
</evidence>